<evidence type="ECO:0000313" key="2">
    <source>
        <dbReference type="Proteomes" id="UP000015102"/>
    </source>
</evidence>
<accession>T1GQZ0</accession>
<protein>
    <submittedName>
        <fullName evidence="1">Uncharacterized protein</fullName>
    </submittedName>
</protein>
<keyword evidence="2" id="KW-1185">Reference proteome</keyword>
<reference evidence="2" key="1">
    <citation type="submission" date="2013-02" db="EMBL/GenBank/DDBJ databases">
        <authorList>
            <person name="Hughes D."/>
        </authorList>
    </citation>
    <scope>NUCLEOTIDE SEQUENCE</scope>
    <source>
        <strain>Durham</strain>
        <strain evidence="2">NC isolate 2 -- Noor lab</strain>
    </source>
</reference>
<dbReference type="HOGENOM" id="CLU_2742962_0_0_1"/>
<sequence>MSTRGSWTATLSLILITNPNQGCTHIIINDNMGTELMNQKMESRDAFRARSIMKTKSKKTEDMNQIYLASI</sequence>
<dbReference type="EnsemblMetazoa" id="MESCA006056-RA">
    <property type="protein sequence ID" value="MESCA006056-PA"/>
    <property type="gene ID" value="MESCA006056"/>
</dbReference>
<dbReference type="EMBL" id="CAQQ02173164">
    <property type="status" value="NOT_ANNOTATED_CDS"/>
    <property type="molecule type" value="Genomic_DNA"/>
</dbReference>
<organism evidence="1 2">
    <name type="scientific">Megaselia scalaris</name>
    <name type="common">Humpbacked fly</name>
    <name type="synonym">Phora scalaris</name>
    <dbReference type="NCBI Taxonomy" id="36166"/>
    <lineage>
        <taxon>Eukaryota</taxon>
        <taxon>Metazoa</taxon>
        <taxon>Ecdysozoa</taxon>
        <taxon>Arthropoda</taxon>
        <taxon>Hexapoda</taxon>
        <taxon>Insecta</taxon>
        <taxon>Pterygota</taxon>
        <taxon>Neoptera</taxon>
        <taxon>Endopterygota</taxon>
        <taxon>Diptera</taxon>
        <taxon>Brachycera</taxon>
        <taxon>Muscomorpha</taxon>
        <taxon>Platypezoidea</taxon>
        <taxon>Phoridae</taxon>
        <taxon>Megaseliini</taxon>
        <taxon>Megaselia</taxon>
    </lineage>
</organism>
<name>T1GQZ0_MEGSC</name>
<dbReference type="AlphaFoldDB" id="T1GQZ0"/>
<reference evidence="1" key="2">
    <citation type="submission" date="2015-06" db="UniProtKB">
        <authorList>
            <consortium name="EnsemblMetazoa"/>
        </authorList>
    </citation>
    <scope>IDENTIFICATION</scope>
</reference>
<dbReference type="EMBL" id="CAQQ02173163">
    <property type="status" value="NOT_ANNOTATED_CDS"/>
    <property type="molecule type" value="Genomic_DNA"/>
</dbReference>
<evidence type="ECO:0000313" key="1">
    <source>
        <dbReference type="EnsemblMetazoa" id="MESCA006056-PA"/>
    </source>
</evidence>
<proteinExistence type="predicted"/>
<dbReference type="Proteomes" id="UP000015102">
    <property type="component" value="Unassembled WGS sequence"/>
</dbReference>